<dbReference type="GO" id="GO:0009881">
    <property type="term" value="F:photoreceptor activity"/>
    <property type="evidence" value="ECO:0007669"/>
    <property type="project" value="UniProtKB-KW"/>
</dbReference>
<feature type="region of interest" description="Disordered" evidence="7">
    <location>
        <begin position="1"/>
        <end position="29"/>
    </location>
</feature>
<keyword evidence="6" id="KW-0675">Receptor</keyword>
<dbReference type="Gene3D" id="3.30.450.20">
    <property type="entry name" value="PAS domain"/>
    <property type="match status" value="1"/>
</dbReference>
<evidence type="ECO:0000256" key="1">
    <source>
        <dbReference type="ARBA" id="ARBA00022543"/>
    </source>
</evidence>
<feature type="compositionally biased region" description="Polar residues" evidence="7">
    <location>
        <begin position="326"/>
        <end position="337"/>
    </location>
</feature>
<evidence type="ECO:0000313" key="9">
    <source>
        <dbReference type="EMBL" id="AML76458.1"/>
    </source>
</evidence>
<protein>
    <submittedName>
        <fullName evidence="9">Putative LOV domain-containing protein</fullName>
    </submittedName>
</protein>
<evidence type="ECO:0000259" key="8">
    <source>
        <dbReference type="SMART" id="SM00091"/>
    </source>
</evidence>
<keyword evidence="3" id="KW-0285">Flavoprotein</keyword>
<keyword evidence="4" id="KW-0288">FMN</keyword>
<evidence type="ECO:0000256" key="7">
    <source>
        <dbReference type="SAM" id="MobiDB-lite"/>
    </source>
</evidence>
<keyword evidence="2" id="KW-0716">Sensory transduction</keyword>
<accession>A0A126WVY6</accession>
<dbReference type="PANTHER" id="PTHR47429">
    <property type="entry name" value="PROTEIN TWIN LOV 1"/>
    <property type="match status" value="1"/>
</dbReference>
<keyword evidence="1" id="KW-0600">Photoreceptor protein</keyword>
<dbReference type="InterPro" id="IPR000014">
    <property type="entry name" value="PAS"/>
</dbReference>
<dbReference type="Pfam" id="PF13426">
    <property type="entry name" value="PAS_9"/>
    <property type="match status" value="1"/>
</dbReference>
<keyword evidence="5" id="KW-0157">Chromophore</keyword>
<sequence length="415" mass="45596">MADNAALNDITDERDGQISSSDEAPRKYHIRPEGAVVGVVPSRDKKLQFVSGESDPEADTRLRAMIENLLHISPYAVCITDMQKEEEPIVYANEMFCKWTEYPESFILGRNCRFLQGPESIPDTVRAMRKAINEGKEFRGVIRNYTRTGVHLWNNLVMSPVKNKDGFVTHYTGIQNFSYEPPNAKNTPAPPVDQAFNPLAAHVRAWQEKQATKSISQVSLKELSQPSGEHLSAVEDELVNAIEASAASLAPKIMPQAGAGVRDATMDKSSIPLEQLGIRRTDLASASSSGVTSPPRGSSSGSPRKGPAPSVPAVHKLPSFTRDKTPASQGSWPTQVTPLRRPRRRSSNSRREAGECTVVPDRDIWLELVVRTLSSQCVPMLPDQPEGPVEKSRAMTGEDFKAARKELGRPVEVHG</sequence>
<proteinExistence type="evidence at transcript level"/>
<dbReference type="SUPFAM" id="SSF55785">
    <property type="entry name" value="PYP-like sensor domain (PAS domain)"/>
    <property type="match status" value="1"/>
</dbReference>
<reference evidence="9" key="1">
    <citation type="journal article" date="2016" name="Proc. Natl. Acad. Sci. U.S.A.">
        <title>Functional and topological diversity of LOV domain photoreceptors.</title>
        <authorList>
            <person name="Glantz S.T."/>
            <person name="Carpenter E.J."/>
            <person name="Melkonian M."/>
            <person name="Gardner K.H."/>
            <person name="Boyden E.S."/>
            <person name="Wong G.K."/>
            <person name="Chow B.Y."/>
        </authorList>
    </citation>
    <scope>NUCLEOTIDE SEQUENCE</scope>
    <source>
        <strain evidence="9">BFIK_2029082</strain>
    </source>
</reference>
<feature type="domain" description="PAS" evidence="8">
    <location>
        <begin position="64"/>
        <end position="133"/>
    </location>
</feature>
<dbReference type="InterPro" id="IPR035965">
    <property type="entry name" value="PAS-like_dom_sf"/>
</dbReference>
<evidence type="ECO:0000256" key="5">
    <source>
        <dbReference type="ARBA" id="ARBA00022991"/>
    </source>
</evidence>
<feature type="region of interest" description="Disordered" evidence="7">
    <location>
        <begin position="281"/>
        <end position="354"/>
    </location>
</feature>
<dbReference type="SMART" id="SM00091">
    <property type="entry name" value="PAS"/>
    <property type="match status" value="1"/>
</dbReference>
<evidence type="ECO:0000256" key="6">
    <source>
        <dbReference type="ARBA" id="ARBA00023170"/>
    </source>
</evidence>
<dbReference type="NCBIfam" id="TIGR00229">
    <property type="entry name" value="sensory_box"/>
    <property type="match status" value="1"/>
</dbReference>
<dbReference type="AlphaFoldDB" id="A0A126WVY6"/>
<evidence type="ECO:0000256" key="2">
    <source>
        <dbReference type="ARBA" id="ARBA00022606"/>
    </source>
</evidence>
<evidence type="ECO:0000256" key="4">
    <source>
        <dbReference type="ARBA" id="ARBA00022643"/>
    </source>
</evidence>
<name>A0A126WVY6_9VIRI</name>
<dbReference type="CDD" id="cd00130">
    <property type="entry name" value="PAS"/>
    <property type="match status" value="1"/>
</dbReference>
<organism evidence="9">
    <name type="scientific">Entransia fimbriata</name>
    <dbReference type="NCBI Taxonomy" id="130991"/>
    <lineage>
        <taxon>Eukaryota</taxon>
        <taxon>Viridiplantae</taxon>
        <taxon>Streptophyta</taxon>
        <taxon>Klebsormidiophyceae</taxon>
        <taxon>Entransiales</taxon>
        <taxon>Entransiaceae</taxon>
        <taxon>Entransia</taxon>
    </lineage>
</organism>
<dbReference type="EMBL" id="KU698288">
    <property type="protein sequence ID" value="AML76458.1"/>
    <property type="molecule type" value="mRNA"/>
</dbReference>
<feature type="compositionally biased region" description="Low complexity" evidence="7">
    <location>
        <begin position="287"/>
        <end position="308"/>
    </location>
</feature>
<dbReference type="PANTHER" id="PTHR47429:SF2">
    <property type="entry name" value="PROTEIN TWIN LOV 1"/>
    <property type="match status" value="1"/>
</dbReference>
<dbReference type="GO" id="GO:0005634">
    <property type="term" value="C:nucleus"/>
    <property type="evidence" value="ECO:0007669"/>
    <property type="project" value="TreeGrafter"/>
</dbReference>
<evidence type="ECO:0000256" key="3">
    <source>
        <dbReference type="ARBA" id="ARBA00022630"/>
    </source>
</evidence>